<dbReference type="CDD" id="cd01949">
    <property type="entry name" value="GGDEF"/>
    <property type="match status" value="1"/>
</dbReference>
<feature type="domain" description="PAC" evidence="8">
    <location>
        <begin position="439"/>
        <end position="492"/>
    </location>
</feature>
<dbReference type="Proteomes" id="UP000557193">
    <property type="component" value="Unassembled WGS sequence"/>
</dbReference>
<evidence type="ECO:0000259" key="10">
    <source>
        <dbReference type="PROSITE" id="PS50887"/>
    </source>
</evidence>
<dbReference type="PANTHER" id="PTHR46663:SF4">
    <property type="entry name" value="DIGUANYLATE CYCLASE DGCT-RELATED"/>
    <property type="match status" value="1"/>
</dbReference>
<dbReference type="PROSITE" id="PS50839">
    <property type="entry name" value="CHASE"/>
    <property type="match status" value="1"/>
</dbReference>
<dbReference type="RefSeq" id="WP_184682929.1">
    <property type="nucleotide sequence ID" value="NZ_JACHLL010000003.1"/>
</dbReference>
<dbReference type="InterPro" id="IPR006189">
    <property type="entry name" value="CHASE_dom"/>
</dbReference>
<dbReference type="InterPro" id="IPR043128">
    <property type="entry name" value="Rev_trsase/Diguanyl_cyclase"/>
</dbReference>
<evidence type="ECO:0000256" key="1">
    <source>
        <dbReference type="ARBA" id="ARBA00001946"/>
    </source>
</evidence>
<evidence type="ECO:0000313" key="12">
    <source>
        <dbReference type="Proteomes" id="UP000557193"/>
    </source>
</evidence>
<sequence>MPLIGRFFSRESVPSEASLRVLLLAVALGGLLLTLLLASVVWWWQARQLQERFEHLAQERRTLIEEQLLRQRRNLENLASFMQLKPQVSRQQFATFVQPFVQDALAYSWIPRVSGSQREVLEREVAASDWAGFRILDLQGDGRLQPAASRELYYPLLYSQSARLPSLPIGLDLLSQPTRRAALLASVNQAQAVASGLLRPVGASQQDTAAVILFMPVFREARLPPAALRPGEALGVVSAVISLSQVLESHSERGAKLLSLELTAVQPGELLYRSRQAADGQLQWQTRLRLGLSDYRLLIRPTAAFTAANRSLAFLWVALAGALFSVLLVMLLSLLLGQRQRALRLVAERTQELRWSEAELRQASARLGHALDGSGDGIWDWTLASDQLFCSAAWANILGLAGSEVPHTQQDWLARVHPLDRDDMQRELNAHLQGGSAFYRHEHRLLAGSGEWLWVLDRGRVVEQDEQGCALRIIGTMTDISVRKRSELQLARTLGQLHAILDSATQVAVIATDLSGVITTFNVGAQRMLGYAADEVVGQHTPLLFHDAEEVAAREQLLSAAQGRRVHGFQALVAGALGLQDSDAREWSYRRKDGRLITVNLLVTAMRDPDGVPQGYLGVAIDVSAERQAREALLGQQALLNKLSAQVPGVIYQYLLRSDGSSCFPWCSEGVRQIYDVAPEDVRDDASEAFTRILPEEQDRVRLSILRSAQQLTPWCEEFRVQLPGRGLRWLRGEASPERQPDGSVLWHGYISDISAGKAIEEELRQLSVTDALTGVFNRRYFQQRLAEQLQLAQRIGEPLALIMLDIDYFKQVNDTYGHEVGDEVLKELCRRLGQRLRRSDVLCRIGGEEFVVLCPGSQAHQARELAESLWQVVREQPFVTVGRVTASFGVASWQAGDDADSLLRRADEGVYAAKQAGRDRVIQLGAD</sequence>
<evidence type="ECO:0000313" key="11">
    <source>
        <dbReference type="EMBL" id="MBB6341862.1"/>
    </source>
</evidence>
<keyword evidence="12" id="KW-1185">Reference proteome</keyword>
<evidence type="ECO:0000256" key="6">
    <source>
        <dbReference type="SAM" id="Phobius"/>
    </source>
</evidence>
<dbReference type="SMART" id="SM01079">
    <property type="entry name" value="CHASE"/>
    <property type="match status" value="1"/>
</dbReference>
<dbReference type="Pfam" id="PF00990">
    <property type="entry name" value="GGDEF"/>
    <property type="match status" value="1"/>
</dbReference>
<dbReference type="SMART" id="SM00086">
    <property type="entry name" value="PAC"/>
    <property type="match status" value="3"/>
</dbReference>
<dbReference type="SMART" id="SM00267">
    <property type="entry name" value="GGDEF"/>
    <property type="match status" value="1"/>
</dbReference>
<dbReference type="Gene3D" id="3.30.70.270">
    <property type="match status" value="1"/>
</dbReference>
<dbReference type="PROSITE" id="PS50887">
    <property type="entry name" value="GGDEF"/>
    <property type="match status" value="1"/>
</dbReference>
<dbReference type="GO" id="GO:0003824">
    <property type="term" value="F:catalytic activity"/>
    <property type="evidence" value="ECO:0007669"/>
    <property type="project" value="UniProtKB-ARBA"/>
</dbReference>
<dbReference type="InterPro" id="IPR000160">
    <property type="entry name" value="GGDEF_dom"/>
</dbReference>
<feature type="domain" description="PAS" evidence="7">
    <location>
        <begin position="363"/>
        <end position="435"/>
    </location>
</feature>
<organism evidence="11 12">
    <name type="scientific">Pseudomonas fluvialis</name>
    <dbReference type="NCBI Taxonomy" id="1793966"/>
    <lineage>
        <taxon>Bacteria</taxon>
        <taxon>Pseudomonadati</taxon>
        <taxon>Pseudomonadota</taxon>
        <taxon>Gammaproteobacteria</taxon>
        <taxon>Pseudomonadales</taxon>
        <taxon>Pseudomonadaceae</taxon>
        <taxon>Pseudomonas</taxon>
    </lineage>
</organism>
<dbReference type="Pfam" id="PF03924">
    <property type="entry name" value="CHASE"/>
    <property type="match status" value="1"/>
</dbReference>
<keyword evidence="3 6" id="KW-0812">Transmembrane</keyword>
<keyword evidence="4 6" id="KW-1133">Transmembrane helix</keyword>
<evidence type="ECO:0000259" key="7">
    <source>
        <dbReference type="PROSITE" id="PS50112"/>
    </source>
</evidence>
<reference evidence="11 12" key="1">
    <citation type="submission" date="2020-08" db="EMBL/GenBank/DDBJ databases">
        <title>Functional genomics of gut bacteria from endangered species of beetles.</title>
        <authorList>
            <person name="Carlos-Shanley C."/>
        </authorList>
    </citation>
    <scope>NUCLEOTIDE SEQUENCE [LARGE SCALE GENOMIC DNA]</scope>
    <source>
        <strain evidence="11 12">S00202</strain>
    </source>
</reference>
<dbReference type="Pfam" id="PF08447">
    <property type="entry name" value="PAS_3"/>
    <property type="match status" value="2"/>
</dbReference>
<comment type="subcellular location">
    <subcellularLocation>
        <location evidence="2">Cell inner membrane</location>
    </subcellularLocation>
</comment>
<dbReference type="PROSITE" id="PS50112">
    <property type="entry name" value="PAS"/>
    <property type="match status" value="2"/>
</dbReference>
<dbReference type="GO" id="GO:0005886">
    <property type="term" value="C:plasma membrane"/>
    <property type="evidence" value="ECO:0007669"/>
    <property type="project" value="UniProtKB-SubCell"/>
</dbReference>
<dbReference type="PROSITE" id="PS50113">
    <property type="entry name" value="PAC"/>
    <property type="match status" value="2"/>
</dbReference>
<dbReference type="Pfam" id="PF00989">
    <property type="entry name" value="PAS"/>
    <property type="match status" value="1"/>
</dbReference>
<proteinExistence type="predicted"/>
<gene>
    <name evidence="11" type="ORF">HNP49_002030</name>
</gene>
<dbReference type="InterPro" id="IPR013655">
    <property type="entry name" value="PAS_fold_3"/>
</dbReference>
<feature type="transmembrane region" description="Helical" evidence="6">
    <location>
        <begin position="21"/>
        <end position="44"/>
    </location>
</feature>
<dbReference type="InterPro" id="IPR000014">
    <property type="entry name" value="PAS"/>
</dbReference>
<feature type="domain" description="PAS" evidence="7">
    <location>
        <begin position="493"/>
        <end position="564"/>
    </location>
</feature>
<dbReference type="Gene3D" id="3.30.450.20">
    <property type="entry name" value="PAS domain"/>
    <property type="match status" value="3"/>
</dbReference>
<evidence type="ECO:0000256" key="3">
    <source>
        <dbReference type="ARBA" id="ARBA00022692"/>
    </source>
</evidence>
<name>A0A7X0BS51_9PSED</name>
<dbReference type="SUPFAM" id="SSF55073">
    <property type="entry name" value="Nucleotide cyclase"/>
    <property type="match status" value="1"/>
</dbReference>
<evidence type="ECO:0000256" key="2">
    <source>
        <dbReference type="ARBA" id="ARBA00004533"/>
    </source>
</evidence>
<dbReference type="AlphaFoldDB" id="A0A7X0BS51"/>
<dbReference type="InterPro" id="IPR013767">
    <property type="entry name" value="PAS_fold"/>
</dbReference>
<comment type="caution">
    <text evidence="11">The sequence shown here is derived from an EMBL/GenBank/DDBJ whole genome shotgun (WGS) entry which is preliminary data.</text>
</comment>
<dbReference type="InterPro" id="IPR000700">
    <property type="entry name" value="PAS-assoc_C"/>
</dbReference>
<feature type="domain" description="GGDEF" evidence="10">
    <location>
        <begin position="798"/>
        <end position="927"/>
    </location>
</feature>
<dbReference type="GO" id="GO:0007165">
    <property type="term" value="P:signal transduction"/>
    <property type="evidence" value="ECO:0007669"/>
    <property type="project" value="UniProtKB-ARBA"/>
</dbReference>
<dbReference type="Gene3D" id="3.30.450.350">
    <property type="entry name" value="CHASE domain"/>
    <property type="match status" value="1"/>
</dbReference>
<dbReference type="FunFam" id="3.30.70.270:FF:000001">
    <property type="entry name" value="Diguanylate cyclase domain protein"/>
    <property type="match status" value="1"/>
</dbReference>
<dbReference type="SMART" id="SM00091">
    <property type="entry name" value="PAS"/>
    <property type="match status" value="3"/>
</dbReference>
<evidence type="ECO:0000256" key="4">
    <source>
        <dbReference type="ARBA" id="ARBA00022989"/>
    </source>
</evidence>
<comment type="cofactor">
    <cofactor evidence="1">
        <name>Mg(2+)</name>
        <dbReference type="ChEBI" id="CHEBI:18420"/>
    </cofactor>
</comment>
<feature type="domain" description="PAC" evidence="8">
    <location>
        <begin position="583"/>
        <end position="635"/>
    </location>
</feature>
<accession>A0A7X0BS51</accession>
<dbReference type="InterPro" id="IPR052163">
    <property type="entry name" value="DGC-Regulatory_Protein"/>
</dbReference>
<evidence type="ECO:0000256" key="5">
    <source>
        <dbReference type="ARBA" id="ARBA00023136"/>
    </source>
</evidence>
<evidence type="ECO:0000259" key="9">
    <source>
        <dbReference type="PROSITE" id="PS50839"/>
    </source>
</evidence>
<dbReference type="PANTHER" id="PTHR46663">
    <property type="entry name" value="DIGUANYLATE CYCLASE DGCT-RELATED"/>
    <property type="match status" value="1"/>
</dbReference>
<feature type="domain" description="CHASE" evidence="9">
    <location>
        <begin position="84"/>
        <end position="260"/>
    </location>
</feature>
<protein>
    <submittedName>
        <fullName evidence="11">Diguanylate cyclase (GGDEF)-like protein/PAS domain S-box-containing protein</fullName>
    </submittedName>
</protein>
<feature type="transmembrane region" description="Helical" evidence="6">
    <location>
        <begin position="313"/>
        <end position="336"/>
    </location>
</feature>
<dbReference type="InterPro" id="IPR042240">
    <property type="entry name" value="CHASE_sf"/>
</dbReference>
<dbReference type="InterPro" id="IPR029787">
    <property type="entry name" value="Nucleotide_cyclase"/>
</dbReference>
<evidence type="ECO:0000259" key="8">
    <source>
        <dbReference type="PROSITE" id="PS50113"/>
    </source>
</evidence>
<dbReference type="EMBL" id="JACHLL010000003">
    <property type="protein sequence ID" value="MBB6341862.1"/>
    <property type="molecule type" value="Genomic_DNA"/>
</dbReference>
<dbReference type="SUPFAM" id="SSF55785">
    <property type="entry name" value="PYP-like sensor domain (PAS domain)"/>
    <property type="match status" value="3"/>
</dbReference>
<dbReference type="CDD" id="cd00130">
    <property type="entry name" value="PAS"/>
    <property type="match status" value="3"/>
</dbReference>
<dbReference type="GO" id="GO:0006355">
    <property type="term" value="P:regulation of DNA-templated transcription"/>
    <property type="evidence" value="ECO:0007669"/>
    <property type="project" value="InterPro"/>
</dbReference>
<dbReference type="InterPro" id="IPR035965">
    <property type="entry name" value="PAS-like_dom_sf"/>
</dbReference>
<dbReference type="InterPro" id="IPR001610">
    <property type="entry name" value="PAC"/>
</dbReference>
<dbReference type="NCBIfam" id="TIGR00229">
    <property type="entry name" value="sensory_box"/>
    <property type="match status" value="2"/>
</dbReference>
<dbReference type="NCBIfam" id="TIGR00254">
    <property type="entry name" value="GGDEF"/>
    <property type="match status" value="1"/>
</dbReference>
<keyword evidence="5 6" id="KW-0472">Membrane</keyword>